<dbReference type="Pfam" id="PF01614">
    <property type="entry name" value="IclR_C"/>
    <property type="match status" value="1"/>
</dbReference>
<dbReference type="GO" id="GO:0003677">
    <property type="term" value="F:DNA binding"/>
    <property type="evidence" value="ECO:0007669"/>
    <property type="project" value="UniProtKB-KW"/>
</dbReference>
<keyword evidence="2" id="KW-0238">DNA-binding</keyword>
<dbReference type="EMBL" id="JABFTQ010000001">
    <property type="protein sequence ID" value="MCE8045309.1"/>
    <property type="molecule type" value="Genomic_DNA"/>
</dbReference>
<dbReference type="Gene3D" id="1.10.10.10">
    <property type="entry name" value="Winged helix-like DNA-binding domain superfamily/Winged helix DNA-binding domain"/>
    <property type="match status" value="1"/>
</dbReference>
<dbReference type="InterPro" id="IPR029016">
    <property type="entry name" value="GAF-like_dom_sf"/>
</dbReference>
<protein>
    <submittedName>
        <fullName evidence="7">Helix-turn-helix domain-containing protein</fullName>
    </submittedName>
</protein>
<evidence type="ECO:0000259" key="4">
    <source>
        <dbReference type="PROSITE" id="PS51077"/>
    </source>
</evidence>
<dbReference type="SUPFAM" id="SSF55781">
    <property type="entry name" value="GAF domain-like"/>
    <property type="match status" value="1"/>
</dbReference>
<dbReference type="Gene3D" id="3.30.450.40">
    <property type="match status" value="1"/>
</dbReference>
<feature type="domain" description="HTH iclR-type" evidence="4">
    <location>
        <begin position="25"/>
        <end position="87"/>
    </location>
</feature>
<organism evidence="7 9">
    <name type="scientific">Billgrantia desiderata</name>
    <dbReference type="NCBI Taxonomy" id="52021"/>
    <lineage>
        <taxon>Bacteria</taxon>
        <taxon>Pseudomonadati</taxon>
        <taxon>Pseudomonadota</taxon>
        <taxon>Gammaproteobacteria</taxon>
        <taxon>Oceanospirillales</taxon>
        <taxon>Halomonadaceae</taxon>
        <taxon>Billgrantia</taxon>
    </lineage>
</organism>
<dbReference type="InterPro" id="IPR014757">
    <property type="entry name" value="Tscrpt_reg_IclR_C"/>
</dbReference>
<dbReference type="InterPro" id="IPR036388">
    <property type="entry name" value="WH-like_DNA-bd_sf"/>
</dbReference>
<reference evidence="7" key="1">
    <citation type="submission" date="2020-05" db="EMBL/GenBank/DDBJ databases">
        <authorList>
            <person name="Wang L."/>
            <person name="Shao Z."/>
        </authorList>
    </citation>
    <scope>NUCLEOTIDE SEQUENCE</scope>
    <source>
        <strain evidence="6">MCCC 1A05748</strain>
        <strain evidence="7">MCCC 1A05776</strain>
    </source>
</reference>
<evidence type="ECO:0000256" key="2">
    <source>
        <dbReference type="ARBA" id="ARBA00023125"/>
    </source>
</evidence>
<dbReference type="EMBL" id="JABFTS010000002">
    <property type="protein sequence ID" value="MCE8050734.1"/>
    <property type="molecule type" value="Genomic_DNA"/>
</dbReference>
<dbReference type="InterPro" id="IPR050707">
    <property type="entry name" value="HTH_MetabolicPath_Reg"/>
</dbReference>
<evidence type="ECO:0000313" key="9">
    <source>
        <dbReference type="Proteomes" id="UP001320178"/>
    </source>
</evidence>
<evidence type="ECO:0000313" key="8">
    <source>
        <dbReference type="Proteomes" id="UP001320154"/>
    </source>
</evidence>
<dbReference type="GO" id="GO:0045892">
    <property type="term" value="P:negative regulation of DNA-templated transcription"/>
    <property type="evidence" value="ECO:0007669"/>
    <property type="project" value="TreeGrafter"/>
</dbReference>
<dbReference type="PANTHER" id="PTHR30136">
    <property type="entry name" value="HELIX-TURN-HELIX TRANSCRIPTIONAL REGULATOR, ICLR FAMILY"/>
    <property type="match status" value="1"/>
</dbReference>
<feature type="domain" description="IclR-ED" evidence="5">
    <location>
        <begin position="88"/>
        <end position="269"/>
    </location>
</feature>
<dbReference type="InterPro" id="IPR005471">
    <property type="entry name" value="Tscrpt_reg_IclR_N"/>
</dbReference>
<dbReference type="Pfam" id="PF09339">
    <property type="entry name" value="HTH_IclR"/>
    <property type="match status" value="1"/>
</dbReference>
<keyword evidence="1" id="KW-0805">Transcription regulation</keyword>
<dbReference type="AlphaFoldDB" id="A0AAW4YQP4"/>
<accession>A0AAW4YQP4</accession>
<name>A0AAW4YQP4_9GAMM</name>
<dbReference type="SMART" id="SM00346">
    <property type="entry name" value="HTH_ICLR"/>
    <property type="match status" value="1"/>
</dbReference>
<sequence length="269" mass="29795">MKRTLRSSAHQQAITEAHRQDPLFIQSIARAAGVLSAFHEADGPMSLSEIAAKAGIGRSAAQRIVHTLRELGYLRRDQDDRGFLPAMRILDHTLDFLSLDPMIRNATPILLELRRHTQERVDLSLFDDLRVVYAARMQSKRETFFATLVGHSVPTFCSSGGRAILSRLEDAEVRDIIERSDRTPITPKTITDPQAILAKVQEARELGYALAREEILIGEIAIGVPIAGRNGRPCGAVHIAGSMSDWTEAAFREKFFPLAAEAALAISRY</sequence>
<evidence type="ECO:0000256" key="3">
    <source>
        <dbReference type="ARBA" id="ARBA00023163"/>
    </source>
</evidence>
<keyword evidence="3" id="KW-0804">Transcription</keyword>
<dbReference type="Proteomes" id="UP001320154">
    <property type="component" value="Unassembled WGS sequence"/>
</dbReference>
<dbReference type="SUPFAM" id="SSF46785">
    <property type="entry name" value="Winged helix' DNA-binding domain"/>
    <property type="match status" value="1"/>
</dbReference>
<keyword evidence="8" id="KW-1185">Reference proteome</keyword>
<dbReference type="PANTHER" id="PTHR30136:SF34">
    <property type="entry name" value="TRANSCRIPTIONAL REGULATOR"/>
    <property type="match status" value="1"/>
</dbReference>
<dbReference type="RefSeq" id="WP_103968067.1">
    <property type="nucleotide sequence ID" value="NZ_FNVC01000001.1"/>
</dbReference>
<dbReference type="PROSITE" id="PS51078">
    <property type="entry name" value="ICLR_ED"/>
    <property type="match status" value="1"/>
</dbReference>
<evidence type="ECO:0000259" key="5">
    <source>
        <dbReference type="PROSITE" id="PS51078"/>
    </source>
</evidence>
<dbReference type="Proteomes" id="UP001320178">
    <property type="component" value="Unassembled WGS sequence"/>
</dbReference>
<dbReference type="InterPro" id="IPR036390">
    <property type="entry name" value="WH_DNA-bd_sf"/>
</dbReference>
<comment type="caution">
    <text evidence="7">The sequence shown here is derived from an EMBL/GenBank/DDBJ whole genome shotgun (WGS) entry which is preliminary data.</text>
</comment>
<evidence type="ECO:0000313" key="6">
    <source>
        <dbReference type="EMBL" id="MCE8045309.1"/>
    </source>
</evidence>
<evidence type="ECO:0000256" key="1">
    <source>
        <dbReference type="ARBA" id="ARBA00023015"/>
    </source>
</evidence>
<proteinExistence type="predicted"/>
<dbReference type="PROSITE" id="PS51077">
    <property type="entry name" value="HTH_ICLR"/>
    <property type="match status" value="1"/>
</dbReference>
<gene>
    <name evidence="6" type="ORF">HOP60_01025</name>
    <name evidence="7" type="ORF">HOP61_05460</name>
</gene>
<evidence type="ECO:0000313" key="7">
    <source>
        <dbReference type="EMBL" id="MCE8050734.1"/>
    </source>
</evidence>
<reference evidence="7 8" key="2">
    <citation type="journal article" date="2021" name="Front. Microbiol.">
        <title>Aerobic Denitrification and Heterotrophic Sulfur Oxidation in the Genus Halomonas Revealed by Six Novel Species Characterizations and Genome-Based Analysis.</title>
        <authorList>
            <person name="Wang L."/>
            <person name="Shao Z."/>
        </authorList>
    </citation>
    <scope>NUCLEOTIDE SEQUENCE</scope>
    <source>
        <strain evidence="6 8">MCCC 1A05748</strain>
        <strain evidence="7">MCCC 1A05776</strain>
    </source>
</reference>
<dbReference type="GO" id="GO:0003700">
    <property type="term" value="F:DNA-binding transcription factor activity"/>
    <property type="evidence" value="ECO:0007669"/>
    <property type="project" value="TreeGrafter"/>
</dbReference>